<sequence length="93" mass="10629">MNFLLYTEERDPAGDVAVGRLHTHGHTPPCPNLHLAELLSDELQLKMYPVPRPSLRCIMYQDQSREPELLTLFNMAVCKLCCASTNLLILYEE</sequence>
<protein>
    <submittedName>
        <fullName evidence="1">Uncharacterized protein</fullName>
    </submittedName>
</protein>
<organism evidence="1 2">
    <name type="scientific">Aegilops tauschii subsp. strangulata</name>
    <name type="common">Goatgrass</name>
    <dbReference type="NCBI Taxonomy" id="200361"/>
    <lineage>
        <taxon>Eukaryota</taxon>
        <taxon>Viridiplantae</taxon>
        <taxon>Streptophyta</taxon>
        <taxon>Embryophyta</taxon>
        <taxon>Tracheophyta</taxon>
        <taxon>Spermatophyta</taxon>
        <taxon>Magnoliopsida</taxon>
        <taxon>Liliopsida</taxon>
        <taxon>Poales</taxon>
        <taxon>Poaceae</taxon>
        <taxon>BOP clade</taxon>
        <taxon>Pooideae</taxon>
        <taxon>Triticodae</taxon>
        <taxon>Triticeae</taxon>
        <taxon>Triticinae</taxon>
        <taxon>Aegilops</taxon>
    </lineage>
</organism>
<dbReference type="Proteomes" id="UP000015105">
    <property type="component" value="Chromosome 2D"/>
</dbReference>
<dbReference type="EnsemblPlants" id="AET2Gv20592000.4">
    <property type="protein sequence ID" value="AET2Gv20592000.4"/>
    <property type="gene ID" value="AET2Gv20592000"/>
</dbReference>
<accession>A0A453BQ58</accession>
<reference evidence="1" key="4">
    <citation type="submission" date="2019-03" db="UniProtKB">
        <authorList>
            <consortium name="EnsemblPlants"/>
        </authorList>
    </citation>
    <scope>IDENTIFICATION</scope>
</reference>
<evidence type="ECO:0000313" key="2">
    <source>
        <dbReference type="Proteomes" id="UP000015105"/>
    </source>
</evidence>
<proteinExistence type="predicted"/>
<reference evidence="2" key="1">
    <citation type="journal article" date="2014" name="Science">
        <title>Ancient hybridizations among the ancestral genomes of bread wheat.</title>
        <authorList>
            <consortium name="International Wheat Genome Sequencing Consortium,"/>
            <person name="Marcussen T."/>
            <person name="Sandve S.R."/>
            <person name="Heier L."/>
            <person name="Spannagl M."/>
            <person name="Pfeifer M."/>
            <person name="Jakobsen K.S."/>
            <person name="Wulff B.B."/>
            <person name="Steuernagel B."/>
            <person name="Mayer K.F."/>
            <person name="Olsen O.A."/>
        </authorList>
    </citation>
    <scope>NUCLEOTIDE SEQUENCE [LARGE SCALE GENOMIC DNA]</scope>
    <source>
        <strain evidence="2">cv. AL8/78</strain>
    </source>
</reference>
<reference evidence="1" key="5">
    <citation type="journal article" date="2021" name="G3 (Bethesda)">
        <title>Aegilops tauschii genome assembly Aet v5.0 features greater sequence contiguity and improved annotation.</title>
        <authorList>
            <person name="Wang L."/>
            <person name="Zhu T."/>
            <person name="Rodriguez J.C."/>
            <person name="Deal K.R."/>
            <person name="Dubcovsky J."/>
            <person name="McGuire P.E."/>
            <person name="Lux T."/>
            <person name="Spannagl M."/>
            <person name="Mayer K.F.X."/>
            <person name="Baldrich P."/>
            <person name="Meyers B.C."/>
            <person name="Huo N."/>
            <person name="Gu Y.Q."/>
            <person name="Zhou H."/>
            <person name="Devos K.M."/>
            <person name="Bennetzen J.L."/>
            <person name="Unver T."/>
            <person name="Budak H."/>
            <person name="Gulick P.J."/>
            <person name="Galiba G."/>
            <person name="Kalapos B."/>
            <person name="Nelson D.R."/>
            <person name="Li P."/>
            <person name="You F.M."/>
            <person name="Luo M.C."/>
            <person name="Dvorak J."/>
        </authorList>
    </citation>
    <scope>NUCLEOTIDE SEQUENCE [LARGE SCALE GENOMIC DNA]</scope>
    <source>
        <strain evidence="1">cv. AL8/78</strain>
    </source>
</reference>
<keyword evidence="2" id="KW-1185">Reference proteome</keyword>
<evidence type="ECO:0000313" key="1">
    <source>
        <dbReference type="EnsemblPlants" id="AET2Gv20592000.4"/>
    </source>
</evidence>
<name>A0A453BQ58_AEGTS</name>
<dbReference type="Gramene" id="AET2Gv20592000.4">
    <property type="protein sequence ID" value="AET2Gv20592000.4"/>
    <property type="gene ID" value="AET2Gv20592000"/>
</dbReference>
<reference evidence="2" key="2">
    <citation type="journal article" date="2017" name="Nat. Plants">
        <title>The Aegilops tauschii genome reveals multiple impacts of transposons.</title>
        <authorList>
            <person name="Zhao G."/>
            <person name="Zou C."/>
            <person name="Li K."/>
            <person name="Wang K."/>
            <person name="Li T."/>
            <person name="Gao L."/>
            <person name="Zhang X."/>
            <person name="Wang H."/>
            <person name="Yang Z."/>
            <person name="Liu X."/>
            <person name="Jiang W."/>
            <person name="Mao L."/>
            <person name="Kong X."/>
            <person name="Jiao Y."/>
            <person name="Jia J."/>
        </authorList>
    </citation>
    <scope>NUCLEOTIDE SEQUENCE [LARGE SCALE GENOMIC DNA]</scope>
    <source>
        <strain evidence="2">cv. AL8/78</strain>
    </source>
</reference>
<dbReference type="AlphaFoldDB" id="A0A453BQ58"/>
<reference evidence="1" key="3">
    <citation type="journal article" date="2017" name="Nature">
        <title>Genome sequence of the progenitor of the wheat D genome Aegilops tauschii.</title>
        <authorList>
            <person name="Luo M.C."/>
            <person name="Gu Y.Q."/>
            <person name="Puiu D."/>
            <person name="Wang H."/>
            <person name="Twardziok S.O."/>
            <person name="Deal K.R."/>
            <person name="Huo N."/>
            <person name="Zhu T."/>
            <person name="Wang L."/>
            <person name="Wang Y."/>
            <person name="McGuire P.E."/>
            <person name="Liu S."/>
            <person name="Long H."/>
            <person name="Ramasamy R.K."/>
            <person name="Rodriguez J.C."/>
            <person name="Van S.L."/>
            <person name="Yuan L."/>
            <person name="Wang Z."/>
            <person name="Xia Z."/>
            <person name="Xiao L."/>
            <person name="Anderson O.D."/>
            <person name="Ouyang S."/>
            <person name="Liang Y."/>
            <person name="Zimin A.V."/>
            <person name="Pertea G."/>
            <person name="Qi P."/>
            <person name="Bennetzen J.L."/>
            <person name="Dai X."/>
            <person name="Dawson M.W."/>
            <person name="Muller H.G."/>
            <person name="Kugler K."/>
            <person name="Rivarola-Duarte L."/>
            <person name="Spannagl M."/>
            <person name="Mayer K.F.X."/>
            <person name="Lu F.H."/>
            <person name="Bevan M.W."/>
            <person name="Leroy P."/>
            <person name="Li P."/>
            <person name="You F.M."/>
            <person name="Sun Q."/>
            <person name="Liu Z."/>
            <person name="Lyons E."/>
            <person name="Wicker T."/>
            <person name="Salzberg S.L."/>
            <person name="Devos K.M."/>
            <person name="Dvorak J."/>
        </authorList>
    </citation>
    <scope>NUCLEOTIDE SEQUENCE [LARGE SCALE GENOMIC DNA]</scope>
    <source>
        <strain evidence="1">cv. AL8/78</strain>
    </source>
</reference>